<dbReference type="RefSeq" id="WP_153495197.1">
    <property type="nucleotide sequence ID" value="NZ_CBCRWP010000001.1"/>
</dbReference>
<accession>A0A7X2D0S8</accession>
<dbReference type="Pfam" id="PF00550">
    <property type="entry name" value="PP-binding"/>
    <property type="match status" value="1"/>
</dbReference>
<evidence type="ECO:0000259" key="1">
    <source>
        <dbReference type="PROSITE" id="PS50075"/>
    </source>
</evidence>
<name>A0A7X2D0S8_9LACT</name>
<dbReference type="EMBL" id="WITJ01000003">
    <property type="protein sequence ID" value="MQW38767.1"/>
    <property type="molecule type" value="Genomic_DNA"/>
</dbReference>
<dbReference type="PROSITE" id="PS50075">
    <property type="entry name" value="CARRIER"/>
    <property type="match status" value="1"/>
</dbReference>
<dbReference type="AlphaFoldDB" id="A0A7X2D0S8"/>
<reference evidence="2 3" key="1">
    <citation type="submission" date="2019-10" db="EMBL/GenBank/DDBJ databases">
        <authorList>
            <person name="Dong K."/>
        </authorList>
    </citation>
    <scope>NUCLEOTIDE SEQUENCE [LARGE SCALE GENOMIC DNA]</scope>
    <source>
        <strain evidence="2 3">DSM 28960</strain>
    </source>
</reference>
<evidence type="ECO:0000313" key="2">
    <source>
        <dbReference type="EMBL" id="MQW38767.1"/>
    </source>
</evidence>
<organism evidence="2 3">
    <name type="scientific">Lactococcus hircilactis</name>
    <dbReference type="NCBI Taxonomy" id="1494462"/>
    <lineage>
        <taxon>Bacteria</taxon>
        <taxon>Bacillati</taxon>
        <taxon>Bacillota</taxon>
        <taxon>Bacilli</taxon>
        <taxon>Lactobacillales</taxon>
        <taxon>Streptococcaceae</taxon>
        <taxon>Lactococcus</taxon>
    </lineage>
</organism>
<dbReference type="SUPFAM" id="SSF47336">
    <property type="entry name" value="ACP-like"/>
    <property type="match status" value="1"/>
</dbReference>
<dbReference type="Gene3D" id="1.10.1200.10">
    <property type="entry name" value="ACP-like"/>
    <property type="match status" value="1"/>
</dbReference>
<dbReference type="Proteomes" id="UP000439550">
    <property type="component" value="Unassembled WGS sequence"/>
</dbReference>
<gene>
    <name evidence="2" type="ORF">GHI93_02225</name>
</gene>
<proteinExistence type="predicted"/>
<feature type="domain" description="Carrier" evidence="1">
    <location>
        <begin position="1"/>
        <end position="78"/>
    </location>
</feature>
<protein>
    <recommendedName>
        <fullName evidence="1">Carrier domain-containing protein</fullName>
    </recommendedName>
</protein>
<dbReference type="InterPro" id="IPR036736">
    <property type="entry name" value="ACP-like_sf"/>
</dbReference>
<dbReference type="InterPro" id="IPR009081">
    <property type="entry name" value="PP-bd_ACP"/>
</dbReference>
<keyword evidence="3" id="KW-1185">Reference proteome</keyword>
<dbReference type="OrthoDB" id="9804551at2"/>
<comment type="caution">
    <text evidence="2">The sequence shown here is derived from an EMBL/GenBank/DDBJ whole genome shotgun (WGS) entry which is preliminary data.</text>
</comment>
<evidence type="ECO:0000313" key="3">
    <source>
        <dbReference type="Proteomes" id="UP000439550"/>
    </source>
</evidence>
<sequence>MVDEQVKDVIASAIETDEGVTRRVKSDDSLADNLDFDSVRMMILITLLEEKFNLDIDEGEISDIKTVSEVTTFIERKLEKNEK</sequence>